<keyword evidence="2" id="KW-1185">Reference proteome</keyword>
<name>A0A3S0Z914_ELYCH</name>
<accession>A0A3S0Z914</accession>
<dbReference type="InterPro" id="IPR011993">
    <property type="entry name" value="PH-like_dom_sf"/>
</dbReference>
<dbReference type="PANTHER" id="PTHR45899">
    <property type="entry name" value="RHO GTPASE ACTIVATING PROTEIN AT 15B, ISOFORM C"/>
    <property type="match status" value="1"/>
</dbReference>
<dbReference type="GO" id="GO:0005547">
    <property type="term" value="F:phosphatidylinositol-3,4,5-trisphosphate binding"/>
    <property type="evidence" value="ECO:0007669"/>
    <property type="project" value="TreeGrafter"/>
</dbReference>
<proteinExistence type="predicted"/>
<comment type="caution">
    <text evidence="1">The sequence shown here is derived from an EMBL/GenBank/DDBJ whole genome shotgun (WGS) entry which is preliminary data.</text>
</comment>
<organism evidence="1 2">
    <name type="scientific">Elysia chlorotica</name>
    <name type="common">Eastern emerald elysia</name>
    <name type="synonym">Sea slug</name>
    <dbReference type="NCBI Taxonomy" id="188477"/>
    <lineage>
        <taxon>Eukaryota</taxon>
        <taxon>Metazoa</taxon>
        <taxon>Spiralia</taxon>
        <taxon>Lophotrochozoa</taxon>
        <taxon>Mollusca</taxon>
        <taxon>Gastropoda</taxon>
        <taxon>Heterobranchia</taxon>
        <taxon>Euthyneura</taxon>
        <taxon>Panpulmonata</taxon>
        <taxon>Sacoglossa</taxon>
        <taxon>Placobranchoidea</taxon>
        <taxon>Plakobranchidae</taxon>
        <taxon>Elysia</taxon>
    </lineage>
</organism>
<dbReference type="OrthoDB" id="29546at2759"/>
<sequence>MEEMRQSVHPGNFDVQGWLVPCQILDKDVSVNVKVTESSTAVEAMEKLNEFLSRSQPQLVRLGSYVLFESLFNGNLERPIFPKDIVAKTTKRWAEFDAFVDENITMSLSLRGMELLETLDTSYHHQSHSLQAELQYSDSKSKKFKNKTVRFRQCQLEIYNKSKDTDAAFCWKVEDLSFYLGAWPKRNLPSRHCLTFLVNGEKYTKAFGHCLGFNNQDDLHTWAAMLYAVQNPDGLLSWASAFPPGAAR</sequence>
<dbReference type="Proteomes" id="UP000271974">
    <property type="component" value="Unassembled WGS sequence"/>
</dbReference>
<evidence type="ECO:0000313" key="2">
    <source>
        <dbReference type="Proteomes" id="UP000271974"/>
    </source>
</evidence>
<dbReference type="PANTHER" id="PTHR45899:SF2">
    <property type="entry name" value="RHO GTPASE ACTIVATING PROTEIN AT 15B, ISOFORM C"/>
    <property type="match status" value="1"/>
</dbReference>
<protein>
    <recommendedName>
        <fullName evidence="3">PH domain-containing protein</fullName>
    </recommendedName>
</protein>
<gene>
    <name evidence="1" type="ORF">EGW08_020111</name>
</gene>
<reference evidence="1 2" key="1">
    <citation type="submission" date="2019-01" db="EMBL/GenBank/DDBJ databases">
        <title>A draft genome assembly of the solar-powered sea slug Elysia chlorotica.</title>
        <authorList>
            <person name="Cai H."/>
            <person name="Li Q."/>
            <person name="Fang X."/>
            <person name="Li J."/>
            <person name="Curtis N.E."/>
            <person name="Altenburger A."/>
            <person name="Shibata T."/>
            <person name="Feng M."/>
            <person name="Maeda T."/>
            <person name="Schwartz J.A."/>
            <person name="Shigenobu S."/>
            <person name="Lundholm N."/>
            <person name="Nishiyama T."/>
            <person name="Yang H."/>
            <person name="Hasebe M."/>
            <person name="Li S."/>
            <person name="Pierce S.K."/>
            <person name="Wang J."/>
        </authorList>
    </citation>
    <scope>NUCLEOTIDE SEQUENCE [LARGE SCALE GENOMIC DNA]</scope>
    <source>
        <strain evidence="1">EC2010</strain>
        <tissue evidence="1">Whole organism of an adult</tissue>
    </source>
</reference>
<dbReference type="Gene3D" id="2.30.29.30">
    <property type="entry name" value="Pleckstrin-homology domain (PH domain)/Phosphotyrosine-binding domain (PTB)"/>
    <property type="match status" value="1"/>
</dbReference>
<evidence type="ECO:0000313" key="1">
    <source>
        <dbReference type="EMBL" id="RUS72124.1"/>
    </source>
</evidence>
<dbReference type="AlphaFoldDB" id="A0A3S0Z914"/>
<dbReference type="InterPro" id="IPR052227">
    <property type="entry name" value="Arf-Rho-GAP_ANK-PH_domain"/>
</dbReference>
<dbReference type="EMBL" id="RQTK01001108">
    <property type="protein sequence ID" value="RUS72124.1"/>
    <property type="molecule type" value="Genomic_DNA"/>
</dbReference>
<evidence type="ECO:0008006" key="3">
    <source>
        <dbReference type="Google" id="ProtNLM"/>
    </source>
</evidence>
<dbReference type="STRING" id="188477.A0A3S0Z914"/>
<dbReference type="GO" id="GO:0005737">
    <property type="term" value="C:cytoplasm"/>
    <property type="evidence" value="ECO:0007669"/>
    <property type="project" value="TreeGrafter"/>
</dbReference>